<reference evidence="1 2" key="1">
    <citation type="submission" date="2019-03" db="EMBL/GenBank/DDBJ databases">
        <title>Thermus tengchongensis species for the arsenic transformation mechanism.</title>
        <authorList>
            <person name="Yuan G.C."/>
        </authorList>
    </citation>
    <scope>NUCLEOTIDE SEQUENCE [LARGE SCALE GENOMIC DNA]</scope>
    <source>
        <strain evidence="1 2">15W</strain>
    </source>
</reference>
<name>A0A4Y9FB85_9DEIN</name>
<protein>
    <submittedName>
        <fullName evidence="1">DUF4127 family protein</fullName>
    </submittedName>
</protein>
<dbReference type="AlphaFoldDB" id="A0A4Y9FB85"/>
<evidence type="ECO:0000313" key="1">
    <source>
        <dbReference type="EMBL" id="TFU25769.1"/>
    </source>
</evidence>
<proteinExistence type="predicted"/>
<organism evidence="1 2">
    <name type="scientific">Thermus tengchongensis</name>
    <dbReference type="NCBI Taxonomy" id="1214928"/>
    <lineage>
        <taxon>Bacteria</taxon>
        <taxon>Thermotogati</taxon>
        <taxon>Deinococcota</taxon>
        <taxon>Deinococci</taxon>
        <taxon>Thermales</taxon>
        <taxon>Thermaceae</taxon>
        <taxon>Thermus</taxon>
    </lineage>
</organism>
<dbReference type="InterPro" id="IPR025394">
    <property type="entry name" value="DUF4127"/>
</dbReference>
<gene>
    <name evidence="1" type="ORF">E0687_09295</name>
</gene>
<comment type="caution">
    <text evidence="1">The sequence shown here is derived from an EMBL/GenBank/DDBJ whole genome shotgun (WGS) entry which is preliminary data.</text>
</comment>
<dbReference type="EMBL" id="SJZF01000016">
    <property type="protein sequence ID" value="TFU25769.1"/>
    <property type="molecule type" value="Genomic_DNA"/>
</dbReference>
<sequence>MRLSSLLGFLWLGVFLGNLGQAQTLYLPLDDRPPNWAPCAWGLVLCPPKEAYRGPEGADLSRLRAWLLATPGERLVASLDALAYGGLLQSRHLPLPPEDALARLGPLLSWKVRYGGELLLFGVVPRWDATRRGRNLEVLGRLAPWASLAGVHLEAVWDDAVRGSPAPREAQGLPYPSRPGADEAGQVLLLRALRPGLRVAVAYEEAALAERVTPYEGLPLRETVAGLLRSAGAREVALGEGPDLVLYAYGGRNPRRAIQDLLHLMPRFPVALADLSRVNRGDPGLMAYLQGLGLYGRLAAYAAWGTPANNLGSALAQGGLFLTDQEGRLKCLAEAYFAYWWGEVGRPWVRSRFSEPLPEGASAVKALWPYLELEGHRVDLLRVEFPWGRSFEAWGLLEALPLSRGPKVVK</sequence>
<evidence type="ECO:0000313" key="2">
    <source>
        <dbReference type="Proteomes" id="UP000297668"/>
    </source>
</evidence>
<dbReference type="RefSeq" id="WP_135260619.1">
    <property type="nucleotide sequence ID" value="NZ_SJZF01000016.1"/>
</dbReference>
<dbReference type="Proteomes" id="UP000297668">
    <property type="component" value="Unassembled WGS sequence"/>
</dbReference>
<accession>A0A4Y9FB85</accession>
<dbReference type="Pfam" id="PF13552">
    <property type="entry name" value="DUF4127"/>
    <property type="match status" value="2"/>
</dbReference>